<protein>
    <submittedName>
        <fullName evidence="3">Uncharacterized protein</fullName>
    </submittedName>
</protein>
<evidence type="ECO:0000313" key="3">
    <source>
        <dbReference type="EMBL" id="KAJ6819408.1"/>
    </source>
</evidence>
<name>A0AAX6FTN2_IRIPA</name>
<keyword evidence="2" id="KW-0472">Membrane</keyword>
<organism evidence="3 5">
    <name type="scientific">Iris pallida</name>
    <name type="common">Sweet iris</name>
    <dbReference type="NCBI Taxonomy" id="29817"/>
    <lineage>
        <taxon>Eukaryota</taxon>
        <taxon>Viridiplantae</taxon>
        <taxon>Streptophyta</taxon>
        <taxon>Embryophyta</taxon>
        <taxon>Tracheophyta</taxon>
        <taxon>Spermatophyta</taxon>
        <taxon>Magnoliopsida</taxon>
        <taxon>Liliopsida</taxon>
        <taxon>Asparagales</taxon>
        <taxon>Iridaceae</taxon>
        <taxon>Iridoideae</taxon>
        <taxon>Irideae</taxon>
        <taxon>Iris</taxon>
    </lineage>
</organism>
<feature type="compositionally biased region" description="Polar residues" evidence="1">
    <location>
        <begin position="74"/>
        <end position="93"/>
    </location>
</feature>
<comment type="caution">
    <text evidence="3">The sequence shown here is derived from an EMBL/GenBank/DDBJ whole genome shotgun (WGS) entry which is preliminary data.</text>
</comment>
<dbReference type="AlphaFoldDB" id="A0AAX6FTN2"/>
<evidence type="ECO:0000256" key="1">
    <source>
        <dbReference type="SAM" id="MobiDB-lite"/>
    </source>
</evidence>
<dbReference type="PANTHER" id="PTHR37233:SF2">
    <property type="entry name" value="TRANSMEMBRANE PROTEIN"/>
    <property type="match status" value="1"/>
</dbReference>
<accession>A0AAX6FTN2</accession>
<keyword evidence="2" id="KW-0812">Transmembrane</keyword>
<dbReference type="EMBL" id="JANAVB010026199">
    <property type="protein sequence ID" value="KAJ6819408.1"/>
    <property type="molecule type" value="Genomic_DNA"/>
</dbReference>
<gene>
    <name evidence="4" type="ORF">M6B38_385680</name>
    <name evidence="3" type="ORF">M6B38_402000</name>
</gene>
<reference evidence="3" key="2">
    <citation type="submission" date="2023-04" db="EMBL/GenBank/DDBJ databases">
        <authorList>
            <person name="Bruccoleri R.E."/>
            <person name="Oakeley E.J."/>
            <person name="Faust A.-M."/>
            <person name="Dessus-Babus S."/>
            <person name="Altorfer M."/>
            <person name="Burckhardt D."/>
            <person name="Oertli M."/>
            <person name="Naumann U."/>
            <person name="Petersen F."/>
            <person name="Wong J."/>
        </authorList>
    </citation>
    <scope>NUCLEOTIDE SEQUENCE</scope>
    <source>
        <strain evidence="3">GSM-AAB239-AS_SAM_17_03QT</strain>
        <tissue evidence="3">Leaf</tissue>
    </source>
</reference>
<keyword evidence="2" id="KW-1133">Transmembrane helix</keyword>
<feature type="region of interest" description="Disordered" evidence="1">
    <location>
        <begin position="62"/>
        <end position="122"/>
    </location>
</feature>
<feature type="region of interest" description="Disordered" evidence="1">
    <location>
        <begin position="154"/>
        <end position="176"/>
    </location>
</feature>
<evidence type="ECO:0000313" key="4">
    <source>
        <dbReference type="EMBL" id="KAJ6822904.1"/>
    </source>
</evidence>
<dbReference type="Proteomes" id="UP001140949">
    <property type="component" value="Unassembled WGS sequence"/>
</dbReference>
<dbReference type="GO" id="GO:0009535">
    <property type="term" value="C:chloroplast thylakoid membrane"/>
    <property type="evidence" value="ECO:0007669"/>
    <property type="project" value="TreeGrafter"/>
</dbReference>
<dbReference type="PANTHER" id="PTHR37233">
    <property type="entry name" value="TRANSMEMBRANE PROTEIN"/>
    <property type="match status" value="1"/>
</dbReference>
<evidence type="ECO:0000256" key="2">
    <source>
        <dbReference type="SAM" id="Phobius"/>
    </source>
</evidence>
<keyword evidence="5" id="KW-1185">Reference proteome</keyword>
<reference evidence="3" key="1">
    <citation type="journal article" date="2023" name="GigaByte">
        <title>Genome assembly of the bearded iris, Iris pallida Lam.</title>
        <authorList>
            <person name="Bruccoleri R.E."/>
            <person name="Oakeley E.J."/>
            <person name="Faust A.M.E."/>
            <person name="Altorfer M."/>
            <person name="Dessus-Babus S."/>
            <person name="Burckhardt D."/>
            <person name="Oertli M."/>
            <person name="Naumann U."/>
            <person name="Petersen F."/>
            <person name="Wong J."/>
        </authorList>
    </citation>
    <scope>NUCLEOTIDE SEQUENCE</scope>
    <source>
        <strain evidence="3">GSM-AAB239-AS_SAM_17_03QT</strain>
    </source>
</reference>
<dbReference type="EMBL" id="JANAVB010023800">
    <property type="protein sequence ID" value="KAJ6822904.1"/>
    <property type="molecule type" value="Genomic_DNA"/>
</dbReference>
<evidence type="ECO:0000313" key="5">
    <source>
        <dbReference type="Proteomes" id="UP001140949"/>
    </source>
</evidence>
<feature type="transmembrane region" description="Helical" evidence="2">
    <location>
        <begin position="194"/>
        <end position="216"/>
    </location>
</feature>
<proteinExistence type="predicted"/>
<sequence>MLITMTSFLDFTPPVKLIHVSTSTGWMSHQVVKSPSQKFFVNSPVKLFRGLRNSSENAQLTTIPAATDSDKATTEPSTTTDNSIAETKVTSTQPPLPTVQAEGAASTPVQNTATKRAPLTAREKLRAARVLSRYTESKPSKPRMGSKVLDALRESDGGKRRSGLPQAPTNLFDDSKRGMPKKGLTFDLPGGADLFFIVLSFVLISTTMFATTYLVWKLGAIHFNEY</sequence>